<keyword evidence="3" id="KW-1185">Reference proteome</keyword>
<feature type="region of interest" description="Disordered" evidence="1">
    <location>
        <begin position="131"/>
        <end position="151"/>
    </location>
</feature>
<sequence length="151" mass="16049">MQLEVVAPELLKFQVSDGVAGNGLEEVHSKFPIDMSNPAAVDPEDLAILKAARKTAENAETKAGGFNEAIKAAGGKNTTQGRALQIGKIKNKVLKLQLQVTTLIIEGAQGKDTAAKLAEEKAKLEKNVKLDREAAGQRSQSVDFQGTSQPQ</sequence>
<evidence type="ECO:0000313" key="2">
    <source>
        <dbReference type="EMBL" id="EGS18800.1"/>
    </source>
</evidence>
<feature type="compositionally biased region" description="Polar residues" evidence="1">
    <location>
        <begin position="137"/>
        <end position="151"/>
    </location>
</feature>
<dbReference type="GeneID" id="18259448"/>
<gene>
    <name evidence="2" type="ORF">CTHT_0054100</name>
</gene>
<dbReference type="eggNOG" id="ENOG502SA5Y">
    <property type="taxonomic scope" value="Eukaryota"/>
</dbReference>
<protein>
    <submittedName>
        <fullName evidence="2">Uncharacterized protein</fullName>
    </submittedName>
</protein>
<proteinExistence type="predicted"/>
<dbReference type="RefSeq" id="XP_006695745.1">
    <property type="nucleotide sequence ID" value="XM_006695682.1"/>
</dbReference>
<dbReference type="EMBL" id="GL988045">
    <property type="protein sequence ID" value="EGS18800.1"/>
    <property type="molecule type" value="Genomic_DNA"/>
</dbReference>
<dbReference type="PANTHER" id="PTHR38849:SF1">
    <property type="entry name" value="SMALL SECRETED PROTEIN"/>
    <property type="match status" value="1"/>
</dbReference>
<name>G0SBM4_CHATD</name>
<dbReference type="PANTHER" id="PTHR38849">
    <property type="entry name" value="SMALL SECRETED PROTEIN"/>
    <property type="match status" value="1"/>
</dbReference>
<accession>G0SBM4</accession>
<dbReference type="OrthoDB" id="2151417at2759"/>
<dbReference type="AlphaFoldDB" id="G0SBM4"/>
<dbReference type="Proteomes" id="UP000008066">
    <property type="component" value="Unassembled WGS sequence"/>
</dbReference>
<dbReference type="OMA" id="ETDAFNG"/>
<dbReference type="HOGENOM" id="CLU_095023_3_0_1"/>
<reference evidence="2 3" key="1">
    <citation type="journal article" date="2011" name="Cell">
        <title>Insight into structure and assembly of the nuclear pore complex by utilizing the genome of a eukaryotic thermophile.</title>
        <authorList>
            <person name="Amlacher S."/>
            <person name="Sarges P."/>
            <person name="Flemming D."/>
            <person name="van Noort V."/>
            <person name="Kunze R."/>
            <person name="Devos D.P."/>
            <person name="Arumugam M."/>
            <person name="Bork P."/>
            <person name="Hurt E."/>
        </authorList>
    </citation>
    <scope>NUCLEOTIDE SEQUENCE [LARGE SCALE GENOMIC DNA]</scope>
    <source>
        <strain evidence="3">DSM 1495 / CBS 144.50 / IMI 039719</strain>
    </source>
</reference>
<dbReference type="KEGG" id="cthr:CTHT_0054100"/>
<evidence type="ECO:0000256" key="1">
    <source>
        <dbReference type="SAM" id="MobiDB-lite"/>
    </source>
</evidence>
<evidence type="ECO:0000313" key="3">
    <source>
        <dbReference type="Proteomes" id="UP000008066"/>
    </source>
</evidence>
<organism evidence="3">
    <name type="scientific">Chaetomium thermophilum (strain DSM 1495 / CBS 144.50 / IMI 039719)</name>
    <name type="common">Thermochaetoides thermophila</name>
    <dbReference type="NCBI Taxonomy" id="759272"/>
    <lineage>
        <taxon>Eukaryota</taxon>
        <taxon>Fungi</taxon>
        <taxon>Dikarya</taxon>
        <taxon>Ascomycota</taxon>
        <taxon>Pezizomycotina</taxon>
        <taxon>Sordariomycetes</taxon>
        <taxon>Sordariomycetidae</taxon>
        <taxon>Sordariales</taxon>
        <taxon>Chaetomiaceae</taxon>
        <taxon>Thermochaetoides</taxon>
    </lineage>
</organism>